<evidence type="ECO:0000313" key="2">
    <source>
        <dbReference type="EMBL" id="AJE81013.1"/>
    </source>
</evidence>
<dbReference type="SUPFAM" id="SSF100950">
    <property type="entry name" value="NagB/RpiA/CoA transferase-like"/>
    <property type="match status" value="1"/>
</dbReference>
<protein>
    <recommendedName>
        <fullName evidence="1">LUD domain-containing protein</fullName>
    </recommendedName>
</protein>
<evidence type="ECO:0000313" key="3">
    <source>
        <dbReference type="Proteomes" id="UP000031523"/>
    </source>
</evidence>
<dbReference type="Proteomes" id="UP000031523">
    <property type="component" value="Chromosome"/>
</dbReference>
<dbReference type="AlphaFoldDB" id="A0A0B5EG52"/>
<organism evidence="2 3">
    <name type="scientific">Streptomyces albus (strain ATCC 21838 / DSM 41398 / FERM P-419 / JCM 4703 / NBRC 107858)</name>
    <dbReference type="NCBI Taxonomy" id="1081613"/>
    <lineage>
        <taxon>Bacteria</taxon>
        <taxon>Bacillati</taxon>
        <taxon>Actinomycetota</taxon>
        <taxon>Actinomycetes</taxon>
        <taxon>Kitasatosporales</taxon>
        <taxon>Streptomycetaceae</taxon>
        <taxon>Streptomyces</taxon>
    </lineage>
</organism>
<dbReference type="PANTHER" id="PTHR43682:SF1">
    <property type="entry name" value="LACTATE UTILIZATION PROTEIN C"/>
    <property type="match status" value="1"/>
</dbReference>
<dbReference type="EMBL" id="CP010519">
    <property type="protein sequence ID" value="AJE81013.1"/>
    <property type="molecule type" value="Genomic_DNA"/>
</dbReference>
<dbReference type="Pfam" id="PF02589">
    <property type="entry name" value="LUD_dom"/>
    <property type="match status" value="1"/>
</dbReference>
<proteinExistence type="predicted"/>
<dbReference type="Gene3D" id="3.40.50.10420">
    <property type="entry name" value="NagB/RpiA/CoA transferase-like"/>
    <property type="match status" value="1"/>
</dbReference>
<keyword evidence="3" id="KW-1185">Reference proteome</keyword>
<reference evidence="2 3" key="1">
    <citation type="submission" date="2015-01" db="EMBL/GenBank/DDBJ databases">
        <title>Enhanced salinomycin production by adjusting the supply of polyketide extender units in Streptomyce albus DSM 41398.</title>
        <authorList>
            <person name="Lu C."/>
        </authorList>
    </citation>
    <scope>NUCLEOTIDE SEQUENCE [LARGE SCALE GENOMIC DNA]</scope>
    <source>
        <strain evidence="3">ATCC 21838 / DSM 41398 / FERM P-419 / JCM 4703 / NBRC 107858</strain>
    </source>
</reference>
<gene>
    <name evidence="2" type="ORF">SLNWT_0637</name>
</gene>
<accession>A0A0B5EG52</accession>
<feature type="domain" description="LUD" evidence="1">
    <location>
        <begin position="111"/>
        <end position="208"/>
    </location>
</feature>
<dbReference type="InterPro" id="IPR037171">
    <property type="entry name" value="NagB/RpiA_transferase-like"/>
</dbReference>
<evidence type="ECO:0000259" key="1">
    <source>
        <dbReference type="Pfam" id="PF02589"/>
    </source>
</evidence>
<dbReference type="InterPro" id="IPR024185">
    <property type="entry name" value="FTHF_cligase-like_sf"/>
</dbReference>
<dbReference type="InterPro" id="IPR003741">
    <property type="entry name" value="LUD_dom"/>
</dbReference>
<sequence length="221" mass="23581">MSSRTEILRRVRSALADVPRTEQPGDVAVPRAYRDSHVRGEEAAVFAERVTDYRARVVTCAPAGAPAAVARLLGERGARRVVLPEGFPADFLPPGERSWLRDRPPLGVAELDAADAVLTTAALGIAATGTLVLDAGPGQGRRVLTLLPDHHICVLRAGQIVGDVPEALRLLDPYRPLTFVSGPSATSDIELNRVEGVHGPRRLDVVLVGENGENGEKEASR</sequence>
<name>A0A0B5EG52_STRA4</name>
<dbReference type="PANTHER" id="PTHR43682">
    <property type="entry name" value="LACTATE UTILIZATION PROTEIN C"/>
    <property type="match status" value="1"/>
</dbReference>
<dbReference type="KEGG" id="sals:SLNWT_0637"/>